<organism evidence="1 2">
    <name type="scientific">Corynebacterium tapiri</name>
    <dbReference type="NCBI Taxonomy" id="1448266"/>
    <lineage>
        <taxon>Bacteria</taxon>
        <taxon>Bacillati</taxon>
        <taxon>Actinomycetota</taxon>
        <taxon>Actinomycetes</taxon>
        <taxon>Mycobacteriales</taxon>
        <taxon>Corynebacteriaceae</taxon>
        <taxon>Corynebacterium</taxon>
    </lineage>
</organism>
<dbReference type="Proteomes" id="UP000312032">
    <property type="component" value="Unassembled WGS sequence"/>
</dbReference>
<keyword evidence="2" id="KW-1185">Reference proteome</keyword>
<reference evidence="1 2" key="1">
    <citation type="submission" date="2019-06" db="EMBL/GenBank/DDBJ databases">
        <authorList>
            <person name="Li J."/>
        </authorList>
    </citation>
    <scope>NUCLEOTIDE SEQUENCE [LARGE SCALE GENOMIC DNA]</scope>
    <source>
        <strain evidence="1 2">LMG 28165</strain>
    </source>
</reference>
<dbReference type="InterPro" id="IPR045596">
    <property type="entry name" value="DUF6459"/>
</dbReference>
<evidence type="ECO:0000313" key="1">
    <source>
        <dbReference type="EMBL" id="TNL98413.1"/>
    </source>
</evidence>
<comment type="caution">
    <text evidence="1">The sequence shown here is derived from an EMBL/GenBank/DDBJ whole genome shotgun (WGS) entry which is preliminary data.</text>
</comment>
<sequence length="132" mass="14364">MLAPIPGTVHLKMIVPDPPEPKVVETPPALASESERLARALIQVALEVCCSVRPVEHLSLRRFATAVRRHAHMRRRTLSVSGPVALHSLHICPSAGDEVEITGSARCSAETLAYTARFTLEGIPRLSAFRVL</sequence>
<dbReference type="Pfam" id="PF20060">
    <property type="entry name" value="DUF6459"/>
    <property type="match status" value="1"/>
</dbReference>
<dbReference type="EMBL" id="VDHJ01000005">
    <property type="protein sequence ID" value="TNL98413.1"/>
    <property type="molecule type" value="Genomic_DNA"/>
</dbReference>
<proteinExistence type="predicted"/>
<accession>A0A5C4U3X3</accession>
<name>A0A5C4U3X3_9CORY</name>
<protein>
    <submittedName>
        <fullName evidence="1">Uncharacterized protein</fullName>
    </submittedName>
</protein>
<dbReference type="AlphaFoldDB" id="A0A5C4U3X3"/>
<gene>
    <name evidence="1" type="ORF">FHE74_04230</name>
</gene>
<evidence type="ECO:0000313" key="2">
    <source>
        <dbReference type="Proteomes" id="UP000312032"/>
    </source>
</evidence>
<dbReference type="OrthoDB" id="4412961at2"/>
<dbReference type="RefSeq" id="WP_139465258.1">
    <property type="nucleotide sequence ID" value="NZ_VDHJ01000005.1"/>
</dbReference>